<gene>
    <name evidence="1" type="ORF">UU43_C0001G0088</name>
</gene>
<name>A0A0G0UT52_9BACT</name>
<comment type="caution">
    <text evidence="1">The sequence shown here is derived from an EMBL/GenBank/DDBJ whole genome shotgun (WGS) entry which is preliminary data.</text>
</comment>
<organism evidence="1 2">
    <name type="scientific">Candidatus Falkowbacteria bacterium GW2011_GWA2_41_14</name>
    <dbReference type="NCBI Taxonomy" id="1618635"/>
    <lineage>
        <taxon>Bacteria</taxon>
        <taxon>Candidatus Falkowiibacteriota</taxon>
    </lineage>
</organism>
<protein>
    <submittedName>
        <fullName evidence="1">Uncharacterized protein</fullName>
    </submittedName>
</protein>
<accession>A0A0G0UT52</accession>
<reference evidence="1 2" key="1">
    <citation type="journal article" date="2015" name="Nature">
        <title>rRNA introns, odd ribosomes, and small enigmatic genomes across a large radiation of phyla.</title>
        <authorList>
            <person name="Brown C.T."/>
            <person name="Hug L.A."/>
            <person name="Thomas B.C."/>
            <person name="Sharon I."/>
            <person name="Castelle C.J."/>
            <person name="Singh A."/>
            <person name="Wilkins M.J."/>
            <person name="Williams K.H."/>
            <person name="Banfield J.F."/>
        </authorList>
    </citation>
    <scope>NUCLEOTIDE SEQUENCE [LARGE SCALE GENOMIC DNA]</scope>
</reference>
<evidence type="ECO:0000313" key="2">
    <source>
        <dbReference type="Proteomes" id="UP000034190"/>
    </source>
</evidence>
<dbReference type="Proteomes" id="UP000034190">
    <property type="component" value="Unassembled WGS sequence"/>
</dbReference>
<proteinExistence type="predicted"/>
<dbReference type="EMBL" id="LCAP01000001">
    <property type="protein sequence ID" value="KKR91908.1"/>
    <property type="molecule type" value="Genomic_DNA"/>
</dbReference>
<evidence type="ECO:0000313" key="1">
    <source>
        <dbReference type="EMBL" id="KKR91908.1"/>
    </source>
</evidence>
<dbReference type="AlphaFoldDB" id="A0A0G0UT52"/>
<sequence>MEKEPTLDTRPDWIRTNEVATNEIEHGGKKFPYTVLKRELAPTLPGFLGYPNGEHLFISEDVPEKFRAPQLIHEIVEFTELKGVKGRCVEALKRELAVMSEEIRQEYLEYRRNFFAKLIEYYKESKDEDFKVEIQASYEFLQGLK</sequence>